<evidence type="ECO:0000313" key="3">
    <source>
        <dbReference type="Proteomes" id="UP000521872"/>
    </source>
</evidence>
<evidence type="ECO:0000256" key="1">
    <source>
        <dbReference type="SAM" id="MobiDB-lite"/>
    </source>
</evidence>
<proteinExistence type="predicted"/>
<dbReference type="Proteomes" id="UP000521872">
    <property type="component" value="Unassembled WGS sequence"/>
</dbReference>
<feature type="compositionally biased region" description="Polar residues" evidence="1">
    <location>
        <begin position="12"/>
        <end position="32"/>
    </location>
</feature>
<dbReference type="EMBL" id="JAACJL010000047">
    <property type="protein sequence ID" value="KAF4612674.1"/>
    <property type="molecule type" value="Genomic_DNA"/>
</dbReference>
<dbReference type="AlphaFoldDB" id="A0A8H4VLW7"/>
<sequence>MSATEQVAFPQAQGSSNREPLSANQQPVSEPLLTTTPAARLITRDTDRFPYPAIWGFPIDPVKVGRQYDAGNPEHGPDAVTYINNAMLEMDEICGEIIGEPYNKSRRRWDLGYRIHPNSSGNEVYVFAVVTSTLPDPRLVPDEKKIAELKTYFRTTVLQESRAGIGLLCRCK</sequence>
<organism evidence="2 3">
    <name type="scientific">Agrocybe pediades</name>
    <dbReference type="NCBI Taxonomy" id="84607"/>
    <lineage>
        <taxon>Eukaryota</taxon>
        <taxon>Fungi</taxon>
        <taxon>Dikarya</taxon>
        <taxon>Basidiomycota</taxon>
        <taxon>Agaricomycotina</taxon>
        <taxon>Agaricomycetes</taxon>
        <taxon>Agaricomycetidae</taxon>
        <taxon>Agaricales</taxon>
        <taxon>Agaricineae</taxon>
        <taxon>Strophariaceae</taxon>
        <taxon>Agrocybe</taxon>
    </lineage>
</organism>
<comment type="caution">
    <text evidence="2">The sequence shown here is derived from an EMBL/GenBank/DDBJ whole genome shotgun (WGS) entry which is preliminary data.</text>
</comment>
<keyword evidence="3" id="KW-1185">Reference proteome</keyword>
<gene>
    <name evidence="2" type="ORF">D9613_011888</name>
</gene>
<reference evidence="2 3" key="1">
    <citation type="submission" date="2019-12" db="EMBL/GenBank/DDBJ databases">
        <authorList>
            <person name="Floudas D."/>
            <person name="Bentzer J."/>
            <person name="Ahren D."/>
            <person name="Johansson T."/>
            <person name="Persson P."/>
            <person name="Tunlid A."/>
        </authorList>
    </citation>
    <scope>NUCLEOTIDE SEQUENCE [LARGE SCALE GENOMIC DNA]</scope>
    <source>
        <strain evidence="2 3">CBS 102.39</strain>
    </source>
</reference>
<protein>
    <submittedName>
        <fullName evidence="2">Uncharacterized protein</fullName>
    </submittedName>
</protein>
<name>A0A8H4VLW7_9AGAR</name>
<feature type="region of interest" description="Disordered" evidence="1">
    <location>
        <begin position="1"/>
        <end position="32"/>
    </location>
</feature>
<evidence type="ECO:0000313" key="2">
    <source>
        <dbReference type="EMBL" id="KAF4612674.1"/>
    </source>
</evidence>
<accession>A0A8H4VLW7</accession>